<protein>
    <submittedName>
        <fullName evidence="2">Uncharacterized protein</fullName>
    </submittedName>
</protein>
<gene>
    <name evidence="2" type="ORF">CEXT_771091</name>
</gene>
<reference evidence="2 3" key="1">
    <citation type="submission" date="2021-06" db="EMBL/GenBank/DDBJ databases">
        <title>Caerostris extrusa draft genome.</title>
        <authorList>
            <person name="Kono N."/>
            <person name="Arakawa K."/>
        </authorList>
    </citation>
    <scope>NUCLEOTIDE SEQUENCE [LARGE SCALE GENOMIC DNA]</scope>
</reference>
<feature type="region of interest" description="Disordered" evidence="1">
    <location>
        <begin position="25"/>
        <end position="50"/>
    </location>
</feature>
<keyword evidence="3" id="KW-1185">Reference proteome</keyword>
<proteinExistence type="predicted"/>
<dbReference type="AlphaFoldDB" id="A0AAV4PR65"/>
<evidence type="ECO:0000313" key="3">
    <source>
        <dbReference type="Proteomes" id="UP001054945"/>
    </source>
</evidence>
<dbReference type="EMBL" id="BPLR01004964">
    <property type="protein sequence ID" value="GIX98798.1"/>
    <property type="molecule type" value="Genomic_DNA"/>
</dbReference>
<accession>A0AAV4PR65</accession>
<organism evidence="2 3">
    <name type="scientific">Caerostris extrusa</name>
    <name type="common">Bark spider</name>
    <name type="synonym">Caerostris bankana</name>
    <dbReference type="NCBI Taxonomy" id="172846"/>
    <lineage>
        <taxon>Eukaryota</taxon>
        <taxon>Metazoa</taxon>
        <taxon>Ecdysozoa</taxon>
        <taxon>Arthropoda</taxon>
        <taxon>Chelicerata</taxon>
        <taxon>Arachnida</taxon>
        <taxon>Araneae</taxon>
        <taxon>Araneomorphae</taxon>
        <taxon>Entelegynae</taxon>
        <taxon>Araneoidea</taxon>
        <taxon>Araneidae</taxon>
        <taxon>Caerostris</taxon>
    </lineage>
</organism>
<comment type="caution">
    <text evidence="2">The sequence shown here is derived from an EMBL/GenBank/DDBJ whole genome shotgun (WGS) entry which is preliminary data.</text>
</comment>
<name>A0AAV4PR65_CAEEX</name>
<evidence type="ECO:0000313" key="2">
    <source>
        <dbReference type="EMBL" id="GIX98798.1"/>
    </source>
</evidence>
<evidence type="ECO:0000256" key="1">
    <source>
        <dbReference type="SAM" id="MobiDB-lite"/>
    </source>
</evidence>
<dbReference type="Proteomes" id="UP001054945">
    <property type="component" value="Unassembled WGS sequence"/>
</dbReference>
<sequence>MLLDVRFGWQKYSVLAMNFVSSSLAVSEREPEEQNSSIVPANKRNESPPSHDLCSLLQIVDIVFTETPQKRFE</sequence>